<name>M0D0Z1_HALPD</name>
<feature type="domain" description="Ribbon-helix-helix protein CopG" evidence="2">
    <location>
        <begin position="19"/>
        <end position="55"/>
    </location>
</feature>
<dbReference type="GO" id="GO:0006355">
    <property type="term" value="P:regulation of DNA-templated transcription"/>
    <property type="evidence" value="ECO:0007669"/>
    <property type="project" value="InterPro"/>
</dbReference>
<comment type="caution">
    <text evidence="3">The sequence shown here is derived from an EMBL/GenBank/DDBJ whole genome shotgun (WGS) entry which is preliminary data.</text>
</comment>
<sequence>MSTDTDGPGDGDGDRIEKIDVRVPTVVLETIDEEYARRGYASRSEAIRDAIRDWLNPSPQLSEEMLVDLEESRKQRKRGETVSAAEARERLGLSDVDEE</sequence>
<evidence type="ECO:0000313" key="4">
    <source>
        <dbReference type="Proteomes" id="UP000011513"/>
    </source>
</evidence>
<feature type="region of interest" description="Disordered" evidence="1">
    <location>
        <begin position="72"/>
        <end position="99"/>
    </location>
</feature>
<dbReference type="RefSeq" id="WP_008387670.1">
    <property type="nucleotide sequence ID" value="NZ_AOIV01000034.1"/>
</dbReference>
<accession>M0D0Z1</accession>
<keyword evidence="4" id="KW-1185">Reference proteome</keyword>
<dbReference type="PATRIC" id="fig|1227487.5.peg.2725"/>
<dbReference type="EMBL" id="AOIV01000034">
    <property type="protein sequence ID" value="ELZ29105.1"/>
    <property type="molecule type" value="Genomic_DNA"/>
</dbReference>
<protein>
    <recommendedName>
        <fullName evidence="2">Ribbon-helix-helix protein CopG domain-containing protein</fullName>
    </recommendedName>
</protein>
<dbReference type="Proteomes" id="UP000011513">
    <property type="component" value="Unassembled WGS sequence"/>
</dbReference>
<dbReference type="OrthoDB" id="25654at2157"/>
<dbReference type="InterPro" id="IPR002145">
    <property type="entry name" value="CopG"/>
</dbReference>
<dbReference type="AlphaFoldDB" id="M0D0Z1"/>
<dbReference type="InParanoid" id="M0D0Z1"/>
<evidence type="ECO:0000259" key="2">
    <source>
        <dbReference type="Pfam" id="PF01402"/>
    </source>
</evidence>
<evidence type="ECO:0000313" key="3">
    <source>
        <dbReference type="EMBL" id="ELZ29105.1"/>
    </source>
</evidence>
<dbReference type="InterPro" id="IPR013321">
    <property type="entry name" value="Arc_rbn_hlx_hlx"/>
</dbReference>
<dbReference type="InterPro" id="IPR010985">
    <property type="entry name" value="Ribbon_hlx_hlx"/>
</dbReference>
<dbReference type="CDD" id="cd22231">
    <property type="entry name" value="RHH_NikR_HicB-like"/>
    <property type="match status" value="1"/>
</dbReference>
<dbReference type="SUPFAM" id="SSF47598">
    <property type="entry name" value="Ribbon-helix-helix"/>
    <property type="match status" value="1"/>
</dbReference>
<reference evidence="3 4" key="1">
    <citation type="journal article" date="2014" name="PLoS Genet.">
        <title>Phylogenetically driven sequencing of extremely halophilic archaea reveals strategies for static and dynamic osmo-response.</title>
        <authorList>
            <person name="Becker E.A."/>
            <person name="Seitzer P.M."/>
            <person name="Tritt A."/>
            <person name="Larsen D."/>
            <person name="Krusor M."/>
            <person name="Yao A.I."/>
            <person name="Wu D."/>
            <person name="Madern D."/>
            <person name="Eisen J.A."/>
            <person name="Darling A.E."/>
            <person name="Facciotti M.T."/>
        </authorList>
    </citation>
    <scope>NUCLEOTIDE SEQUENCE [LARGE SCALE GENOMIC DNA]</scope>
    <source>
        <strain evidence="3 4">JCM 14848</strain>
    </source>
</reference>
<dbReference type="eggNOG" id="arCOG01010">
    <property type="taxonomic scope" value="Archaea"/>
</dbReference>
<organism evidence="3 4">
    <name type="scientific">Halogeometricum pallidum JCM 14848</name>
    <dbReference type="NCBI Taxonomy" id="1227487"/>
    <lineage>
        <taxon>Archaea</taxon>
        <taxon>Methanobacteriati</taxon>
        <taxon>Methanobacteriota</taxon>
        <taxon>Stenosarchaea group</taxon>
        <taxon>Halobacteria</taxon>
        <taxon>Halobacteriales</taxon>
        <taxon>Haloferacaceae</taxon>
        <taxon>Halogeometricum</taxon>
    </lineage>
</organism>
<evidence type="ECO:0000256" key="1">
    <source>
        <dbReference type="SAM" id="MobiDB-lite"/>
    </source>
</evidence>
<dbReference type="Pfam" id="PF01402">
    <property type="entry name" value="RHH_1"/>
    <property type="match status" value="1"/>
</dbReference>
<proteinExistence type="predicted"/>
<dbReference type="Gene3D" id="1.10.1220.10">
    <property type="entry name" value="Met repressor-like"/>
    <property type="match status" value="1"/>
</dbReference>
<gene>
    <name evidence="3" type="ORF">C474_13579</name>
</gene>